<evidence type="ECO:0000256" key="3">
    <source>
        <dbReference type="ARBA" id="ARBA00023014"/>
    </source>
</evidence>
<dbReference type="OrthoDB" id="3170516at2"/>
<dbReference type="InterPro" id="IPR017900">
    <property type="entry name" value="4Fe4S_Fe_S_CS"/>
</dbReference>
<dbReference type="SUPFAM" id="SSF46548">
    <property type="entry name" value="alpha-helical ferredoxin"/>
    <property type="match status" value="1"/>
</dbReference>
<evidence type="ECO:0000313" key="5">
    <source>
        <dbReference type="EMBL" id="EJZ83767.1"/>
    </source>
</evidence>
<dbReference type="Gene3D" id="3.20.20.100">
    <property type="entry name" value="NADP-dependent oxidoreductase domain"/>
    <property type="match status" value="1"/>
</dbReference>
<dbReference type="HOGENOM" id="CLU_023205_3_2_11"/>
<dbReference type="Pfam" id="PF00248">
    <property type="entry name" value="Aldo_ket_red"/>
    <property type="match status" value="1"/>
</dbReference>
<evidence type="ECO:0000256" key="2">
    <source>
        <dbReference type="ARBA" id="ARBA00023004"/>
    </source>
</evidence>
<dbReference type="PANTHER" id="PTHR43312">
    <property type="entry name" value="D-THREO-ALDOSE 1-DEHYDROGENASE"/>
    <property type="match status" value="1"/>
</dbReference>
<sequence length="373" mass="42150">MSDIRTDHDFAQLGFGLMRLPQLEEGGNDIEETKKLVDAFMDAGFTYFDTAPTYHGGTSEIAAKEALVDRYPRESFQLATKMPAWAAKSLEEAQAFFNRSLERTGAGYFDYYLLHQLTDEFASLFEDYDLWNFAQKKKEEGLIKHLGFSFHDSAEVLERLLEEHPNMDFVQLQINYADWESNIIESRKCYEVARAHGLPVVVMEPVKGGSLVQLPPQVEEILRAQDPEASMASWALRFCASLPGVIAVLSGMTTMDQMQDNLHTMKAAKPLTDEESAAIDRARIMLSSIPTVPCTDCRYCMKDCPQGIHIPIIMDSLDIMAKFGDMHRAKENYVWNANNEASKCIECGTCESLCPQHIDIINQLKRATELFES</sequence>
<dbReference type="EMBL" id="ADMD01000007">
    <property type="protein sequence ID" value="EJZ83767.1"/>
    <property type="molecule type" value="Genomic_DNA"/>
</dbReference>
<organism evidence="5 6">
    <name type="scientific">Slackia piriformis YIT 12062</name>
    <dbReference type="NCBI Taxonomy" id="742818"/>
    <lineage>
        <taxon>Bacteria</taxon>
        <taxon>Bacillati</taxon>
        <taxon>Actinomycetota</taxon>
        <taxon>Coriobacteriia</taxon>
        <taxon>Eggerthellales</taxon>
        <taxon>Eggerthellaceae</taxon>
        <taxon>Slackia</taxon>
    </lineage>
</organism>
<dbReference type="AlphaFoldDB" id="K0YJI3"/>
<evidence type="ECO:0000259" key="4">
    <source>
        <dbReference type="PROSITE" id="PS51379"/>
    </source>
</evidence>
<protein>
    <recommendedName>
        <fullName evidence="4">4Fe-4S ferredoxin-type domain-containing protein</fullName>
    </recommendedName>
</protein>
<dbReference type="Proteomes" id="UP000006069">
    <property type="component" value="Unassembled WGS sequence"/>
</dbReference>
<keyword evidence="1" id="KW-0479">Metal-binding</keyword>
<dbReference type="InterPro" id="IPR017896">
    <property type="entry name" value="4Fe4S_Fe-S-bd"/>
</dbReference>
<proteinExistence type="predicted"/>
<comment type="caution">
    <text evidence="5">The sequence shown here is derived from an EMBL/GenBank/DDBJ whole genome shotgun (WGS) entry which is preliminary data.</text>
</comment>
<dbReference type="CDD" id="cd19096">
    <property type="entry name" value="AKR_Fe-S_oxidoreductase"/>
    <property type="match status" value="1"/>
</dbReference>
<reference evidence="5 6" key="1">
    <citation type="submission" date="2012-08" db="EMBL/GenBank/DDBJ databases">
        <title>The Genome Sequence of Slackia piriformis YIT 12062.</title>
        <authorList>
            <consortium name="The Broad Institute Genome Sequencing Platform"/>
            <person name="Earl A."/>
            <person name="Ward D."/>
            <person name="Feldgarden M."/>
            <person name="Gevers D."/>
            <person name="Morotomi M."/>
            <person name="Walker B."/>
            <person name="Young S.K."/>
            <person name="Zeng Q."/>
            <person name="Gargeya S."/>
            <person name="Fitzgerald M."/>
            <person name="Haas B."/>
            <person name="Abouelleil A."/>
            <person name="Alvarado L."/>
            <person name="Arachchi H.M."/>
            <person name="Berlin A.M."/>
            <person name="Chapman S.B."/>
            <person name="Goldberg J."/>
            <person name="Griggs A."/>
            <person name="Gujja S."/>
            <person name="Hansen M."/>
            <person name="Howarth C."/>
            <person name="Imamovic A."/>
            <person name="Larimer J."/>
            <person name="McCowen C."/>
            <person name="Montmayeur A."/>
            <person name="Murphy C."/>
            <person name="Neiman D."/>
            <person name="Pearson M."/>
            <person name="Priest M."/>
            <person name="Roberts A."/>
            <person name="Saif S."/>
            <person name="Shea T."/>
            <person name="Sisk P."/>
            <person name="Sykes S."/>
            <person name="Wortman J."/>
            <person name="Nusbaum C."/>
            <person name="Birren B."/>
        </authorList>
    </citation>
    <scope>NUCLEOTIDE SEQUENCE [LARGE SCALE GENOMIC DNA]</scope>
    <source>
        <strain evidence="5 6">YIT 12062</strain>
    </source>
</reference>
<dbReference type="InParanoid" id="K0YJI3"/>
<accession>K0YJI3</accession>
<dbReference type="GO" id="GO:0051536">
    <property type="term" value="F:iron-sulfur cluster binding"/>
    <property type="evidence" value="ECO:0007669"/>
    <property type="project" value="UniProtKB-KW"/>
</dbReference>
<dbReference type="InterPro" id="IPR023210">
    <property type="entry name" value="NADP_OxRdtase_dom"/>
</dbReference>
<dbReference type="InterPro" id="IPR036812">
    <property type="entry name" value="NAD(P)_OxRdtase_dom_sf"/>
</dbReference>
<dbReference type="FunCoup" id="K0YJI3">
    <property type="interactions" value="161"/>
</dbReference>
<dbReference type="SUPFAM" id="SSF51430">
    <property type="entry name" value="NAD(P)-linked oxidoreductase"/>
    <property type="match status" value="1"/>
</dbReference>
<dbReference type="GO" id="GO:0046872">
    <property type="term" value="F:metal ion binding"/>
    <property type="evidence" value="ECO:0007669"/>
    <property type="project" value="UniProtKB-KW"/>
</dbReference>
<evidence type="ECO:0000256" key="1">
    <source>
        <dbReference type="ARBA" id="ARBA00022723"/>
    </source>
</evidence>
<feature type="domain" description="4Fe-4S ferredoxin-type" evidence="4">
    <location>
        <begin position="335"/>
        <end position="363"/>
    </location>
</feature>
<evidence type="ECO:0000313" key="6">
    <source>
        <dbReference type="Proteomes" id="UP000006069"/>
    </source>
</evidence>
<dbReference type="Gene3D" id="3.30.70.20">
    <property type="match status" value="1"/>
</dbReference>
<keyword evidence="2" id="KW-0408">Iron</keyword>
<dbReference type="Pfam" id="PF13534">
    <property type="entry name" value="Fer4_17"/>
    <property type="match status" value="1"/>
</dbReference>
<dbReference type="PROSITE" id="PS00198">
    <property type="entry name" value="4FE4S_FER_1"/>
    <property type="match status" value="1"/>
</dbReference>
<gene>
    <name evidence="5" type="ORF">HMPREF9451_01288</name>
</gene>
<dbReference type="PATRIC" id="fig|742818.3.peg.1351"/>
<dbReference type="eggNOG" id="COG1453">
    <property type="taxonomic scope" value="Bacteria"/>
</dbReference>
<keyword evidence="3" id="KW-0411">Iron-sulfur</keyword>
<dbReference type="RefSeq" id="WP_009139486.1">
    <property type="nucleotide sequence ID" value="NZ_JH815198.1"/>
</dbReference>
<name>K0YJI3_9ACTN</name>
<dbReference type="PROSITE" id="PS51379">
    <property type="entry name" value="4FE4S_FER_2"/>
    <property type="match status" value="1"/>
</dbReference>
<dbReference type="InterPro" id="IPR053135">
    <property type="entry name" value="AKR2_Oxidoreductase"/>
</dbReference>
<keyword evidence="6" id="KW-1185">Reference proteome</keyword>
<dbReference type="PANTHER" id="PTHR43312:SF2">
    <property type="entry name" value="OXIDOREDUCTASE"/>
    <property type="match status" value="1"/>
</dbReference>